<feature type="domain" description="Enoyl reductase (ER)" evidence="3">
    <location>
        <begin position="11"/>
        <end position="334"/>
    </location>
</feature>
<dbReference type="InterPro" id="IPR011032">
    <property type="entry name" value="GroES-like_sf"/>
</dbReference>
<comment type="similarity">
    <text evidence="1 2">Belongs to the zinc-containing alcohol dehydrogenase family. Quinone oxidoreductase subfamily.</text>
</comment>
<dbReference type="NCBIfam" id="TIGR02817">
    <property type="entry name" value="adh_fam_1"/>
    <property type="match status" value="1"/>
</dbReference>
<keyword evidence="2" id="KW-0479">Metal-binding</keyword>
<dbReference type="CDD" id="cd08252">
    <property type="entry name" value="AL_MDR"/>
    <property type="match status" value="1"/>
</dbReference>
<sequence>MKAFGHSRASSLTDDNALIEIQAPTPEPQPHDVIVEIAAVSINPVDTKLRQSALPTSDAVRILGYDACGTVVATGGNVSKFRSGDRVFYAGSAIRPGSNAEYQAVDERIIAHAPKTLNVSEAAALPLTAITAWELLFDRLRVPLNNQFTDDTILIIGGAGGVGSILIQLARRLTGLRVVATASRPETIAWCEKMGAHHIIDHTRPLSQELKRLGIPHVRYVASLTQTAQHRDEILQVLAPQGALALIDDPGSFDIMPFKRKSLSVHWEFMFTRPIFETPDMSAQGHILSQVASLVDAGLIQTTLYHLNGAITLQNLLKAHALQESGKSIGKTVLTGF</sequence>
<dbReference type="Pfam" id="PF08240">
    <property type="entry name" value="ADH_N"/>
    <property type="match status" value="1"/>
</dbReference>
<keyword evidence="2" id="KW-0560">Oxidoreductase</keyword>
<dbReference type="Pfam" id="PF00107">
    <property type="entry name" value="ADH_zinc_N"/>
    <property type="match status" value="1"/>
</dbReference>
<evidence type="ECO:0000256" key="2">
    <source>
        <dbReference type="RuleBase" id="RU364000"/>
    </source>
</evidence>
<dbReference type="Gene3D" id="3.90.180.10">
    <property type="entry name" value="Medium-chain alcohol dehydrogenases, catalytic domain"/>
    <property type="match status" value="1"/>
</dbReference>
<gene>
    <name evidence="4" type="ORF">D5366_10265</name>
</gene>
<evidence type="ECO:0000259" key="3">
    <source>
        <dbReference type="SMART" id="SM00829"/>
    </source>
</evidence>
<evidence type="ECO:0000313" key="5">
    <source>
        <dbReference type="Proteomes" id="UP000317214"/>
    </source>
</evidence>
<keyword evidence="5" id="KW-1185">Reference proteome</keyword>
<dbReference type="SUPFAM" id="SSF51735">
    <property type="entry name" value="NAD(P)-binding Rossmann-fold domains"/>
    <property type="match status" value="1"/>
</dbReference>
<dbReference type="PROSITE" id="PS01162">
    <property type="entry name" value="QOR_ZETA_CRYSTAL"/>
    <property type="match status" value="1"/>
</dbReference>
<dbReference type="Proteomes" id="UP000317214">
    <property type="component" value="Chromosome"/>
</dbReference>
<dbReference type="GO" id="GO:0016491">
    <property type="term" value="F:oxidoreductase activity"/>
    <property type="evidence" value="ECO:0007669"/>
    <property type="project" value="UniProtKB-KW"/>
</dbReference>
<protein>
    <recommendedName>
        <fullName evidence="2">Zinc-type alcohol dehydrogenase-like protein</fullName>
    </recommendedName>
</protein>
<dbReference type="RefSeq" id="WP_141493526.1">
    <property type="nucleotide sequence ID" value="NZ_CP032485.1"/>
</dbReference>
<evidence type="ECO:0000313" key="4">
    <source>
        <dbReference type="EMBL" id="QDH25531.1"/>
    </source>
</evidence>
<dbReference type="KEGG" id="ntn:D5366_10265"/>
<evidence type="ECO:0000256" key="1">
    <source>
        <dbReference type="ARBA" id="ARBA00010371"/>
    </source>
</evidence>
<dbReference type="InterPro" id="IPR020843">
    <property type="entry name" value="ER"/>
</dbReference>
<dbReference type="Gene3D" id="3.40.50.720">
    <property type="entry name" value="NAD(P)-binding Rossmann-like Domain"/>
    <property type="match status" value="1"/>
</dbReference>
<keyword evidence="2" id="KW-0862">Zinc</keyword>
<accession>A0A4Y6VAD5</accession>
<dbReference type="PANTHER" id="PTHR43482">
    <property type="entry name" value="PROTEIN AST1-RELATED"/>
    <property type="match status" value="1"/>
</dbReference>
<dbReference type="OrthoDB" id="9785812at2"/>
<dbReference type="GO" id="GO:0008270">
    <property type="term" value="F:zinc ion binding"/>
    <property type="evidence" value="ECO:0007669"/>
    <property type="project" value="InterPro"/>
</dbReference>
<name>A0A4Y6VAD5_9PROT</name>
<dbReference type="PANTHER" id="PTHR43482:SF1">
    <property type="entry name" value="PROTEIN AST1-RELATED"/>
    <property type="match status" value="1"/>
</dbReference>
<dbReference type="InterPro" id="IPR036291">
    <property type="entry name" value="NAD(P)-bd_dom_sf"/>
</dbReference>
<dbReference type="InterPro" id="IPR013149">
    <property type="entry name" value="ADH-like_C"/>
</dbReference>
<dbReference type="InterPro" id="IPR013154">
    <property type="entry name" value="ADH-like_N"/>
</dbReference>
<reference evidence="4 5" key="1">
    <citation type="submission" date="2018-09" db="EMBL/GenBank/DDBJ databases">
        <title>The complete genome sequence of Neokomagataea tanensis NBRC 106556(T).</title>
        <authorList>
            <person name="Chua K.-O."/>
            <person name="See-Too W.-S."/>
            <person name="Hong K.-W."/>
            <person name="Yin W.-F."/>
            <person name="Chan K.-G."/>
        </authorList>
    </citation>
    <scope>NUCLEOTIDE SEQUENCE [LARGE SCALE GENOMIC DNA]</scope>
    <source>
        <strain evidence="5">AH13 \ NBRC 106556</strain>
    </source>
</reference>
<organism evidence="4 5">
    <name type="scientific">Neokomagataea tanensis</name>
    <dbReference type="NCBI Taxonomy" id="661191"/>
    <lineage>
        <taxon>Bacteria</taxon>
        <taxon>Pseudomonadati</taxon>
        <taxon>Pseudomonadota</taxon>
        <taxon>Alphaproteobacteria</taxon>
        <taxon>Acetobacterales</taxon>
        <taxon>Acetobacteraceae</taxon>
        <taxon>Neokomagataea</taxon>
    </lineage>
</organism>
<proteinExistence type="inferred from homology"/>
<dbReference type="AlphaFoldDB" id="A0A4Y6VAD5"/>
<dbReference type="InterPro" id="IPR002364">
    <property type="entry name" value="Quin_OxRdtase/zeta-crystal_CS"/>
</dbReference>
<dbReference type="InterPro" id="IPR052585">
    <property type="entry name" value="Lipid_raft_assoc_Zn_ADH"/>
</dbReference>
<dbReference type="InterPro" id="IPR014182">
    <property type="entry name" value="ADH_Zn_typ-1"/>
</dbReference>
<dbReference type="SMART" id="SM00829">
    <property type="entry name" value="PKS_ER"/>
    <property type="match status" value="1"/>
</dbReference>
<dbReference type="EMBL" id="CP032485">
    <property type="protein sequence ID" value="QDH25531.1"/>
    <property type="molecule type" value="Genomic_DNA"/>
</dbReference>
<dbReference type="SUPFAM" id="SSF50129">
    <property type="entry name" value="GroES-like"/>
    <property type="match status" value="1"/>
</dbReference>